<feature type="transmembrane region" description="Helical" evidence="3">
    <location>
        <begin position="168"/>
        <end position="185"/>
    </location>
</feature>
<evidence type="ECO:0000256" key="3">
    <source>
        <dbReference type="SAM" id="Phobius"/>
    </source>
</evidence>
<evidence type="ECO:0000259" key="4">
    <source>
        <dbReference type="PROSITE" id="PS50887"/>
    </source>
</evidence>
<feature type="transmembrane region" description="Helical" evidence="3">
    <location>
        <begin position="29"/>
        <end position="47"/>
    </location>
</feature>
<feature type="domain" description="GGDEF" evidence="4">
    <location>
        <begin position="237"/>
        <end position="377"/>
    </location>
</feature>
<dbReference type="GO" id="GO:1902201">
    <property type="term" value="P:negative regulation of bacterial-type flagellum-dependent cell motility"/>
    <property type="evidence" value="ECO:0007669"/>
    <property type="project" value="TreeGrafter"/>
</dbReference>
<dbReference type="NCBIfam" id="TIGR00254">
    <property type="entry name" value="GGDEF"/>
    <property type="match status" value="1"/>
</dbReference>
<dbReference type="FunFam" id="3.30.70.270:FF:000001">
    <property type="entry name" value="Diguanylate cyclase domain protein"/>
    <property type="match status" value="1"/>
</dbReference>
<evidence type="ECO:0000313" key="5">
    <source>
        <dbReference type="EMBL" id="QJE02339.1"/>
    </source>
</evidence>
<protein>
    <recommendedName>
        <fullName evidence="1">diguanylate cyclase</fullName>
        <ecNumber evidence="1">2.7.7.65</ecNumber>
    </recommendedName>
</protein>
<dbReference type="PANTHER" id="PTHR45138:SF9">
    <property type="entry name" value="DIGUANYLATE CYCLASE DGCM-RELATED"/>
    <property type="match status" value="1"/>
</dbReference>
<evidence type="ECO:0000256" key="2">
    <source>
        <dbReference type="ARBA" id="ARBA00034247"/>
    </source>
</evidence>
<dbReference type="GO" id="GO:0005886">
    <property type="term" value="C:plasma membrane"/>
    <property type="evidence" value="ECO:0007669"/>
    <property type="project" value="TreeGrafter"/>
</dbReference>
<dbReference type="InterPro" id="IPR000160">
    <property type="entry name" value="GGDEF_dom"/>
</dbReference>
<dbReference type="Gene3D" id="3.30.70.270">
    <property type="match status" value="1"/>
</dbReference>
<dbReference type="SUPFAM" id="SSF55073">
    <property type="entry name" value="Nucleotide cyclase"/>
    <property type="match status" value="1"/>
</dbReference>
<dbReference type="GO" id="GO:0052621">
    <property type="term" value="F:diguanylate cyclase activity"/>
    <property type="evidence" value="ECO:0007669"/>
    <property type="project" value="UniProtKB-EC"/>
</dbReference>
<reference evidence="5 6" key="1">
    <citation type="submission" date="2020-04" db="EMBL/GenBank/DDBJ databases">
        <title>Genome sequencing of novel species.</title>
        <authorList>
            <person name="Heo J."/>
            <person name="Kim S.-J."/>
            <person name="Kim J.-S."/>
            <person name="Hong S.-B."/>
            <person name="Kwon S.-W."/>
        </authorList>
    </citation>
    <scope>NUCLEOTIDE SEQUENCE [LARGE SCALE GENOMIC DNA]</scope>
    <source>
        <strain evidence="5 6">GN2-R2</strain>
    </source>
</reference>
<organism evidence="5 6">
    <name type="scientific">Massilia forsythiae</name>
    <dbReference type="NCBI Taxonomy" id="2728020"/>
    <lineage>
        <taxon>Bacteria</taxon>
        <taxon>Pseudomonadati</taxon>
        <taxon>Pseudomonadota</taxon>
        <taxon>Betaproteobacteria</taxon>
        <taxon>Burkholderiales</taxon>
        <taxon>Oxalobacteraceae</taxon>
        <taxon>Telluria group</taxon>
        <taxon>Massilia</taxon>
    </lineage>
</organism>
<keyword evidence="6" id="KW-1185">Reference proteome</keyword>
<name>A0A7Z2W071_9BURK</name>
<feature type="transmembrane region" description="Helical" evidence="3">
    <location>
        <begin position="116"/>
        <end position="133"/>
    </location>
</feature>
<dbReference type="InterPro" id="IPR050469">
    <property type="entry name" value="Diguanylate_Cyclase"/>
</dbReference>
<dbReference type="InterPro" id="IPR043128">
    <property type="entry name" value="Rev_trsase/Diguanyl_cyclase"/>
</dbReference>
<dbReference type="SMART" id="SM00267">
    <property type="entry name" value="GGDEF"/>
    <property type="match status" value="1"/>
</dbReference>
<dbReference type="Pfam" id="PF00990">
    <property type="entry name" value="GGDEF"/>
    <property type="match status" value="1"/>
</dbReference>
<dbReference type="RefSeq" id="WP_170204426.1">
    <property type="nucleotide sequence ID" value="NZ_CP051685.1"/>
</dbReference>
<feature type="transmembrane region" description="Helical" evidence="3">
    <location>
        <begin position="138"/>
        <end position="156"/>
    </location>
</feature>
<dbReference type="GO" id="GO:0043709">
    <property type="term" value="P:cell adhesion involved in single-species biofilm formation"/>
    <property type="evidence" value="ECO:0007669"/>
    <property type="project" value="TreeGrafter"/>
</dbReference>
<sequence>MEINAFTGEFADRTTEAAFLAYKLPQTRALLGFTLASCGLFFLFFFATDLASVHSGPTLTLLFFGRLTAALTAGVCSWLAYRRSLQVAATRWLASISKVVVFGCFMLVSMLRPHEYHWHAMSMSVMLSAAYLYIPNRLAYAVALSLGATALFTAMAREFYEIHPADSLTMSMLLLLANVFGALAARRFNIVSREEYRAHTVFKHAAERDHLTGCHNRRYLHEHLMGPGREALPGRAHRLAVLLCDIDHFKQINDTYGHADGDAVLRAFAVLLRERIRSPEATVVRYGGEEFLAVLPGMDLDGGVRLAEQLRATFAAMQTPSADGALMLRTTASFGVAATDLPQGAGPTTLRDLISAADKLMYQAKRNGRDRVEALQLAR</sequence>
<dbReference type="InterPro" id="IPR029787">
    <property type="entry name" value="Nucleotide_cyclase"/>
</dbReference>
<keyword evidence="3" id="KW-1133">Transmembrane helix</keyword>
<dbReference type="EMBL" id="CP051685">
    <property type="protein sequence ID" value="QJE02339.1"/>
    <property type="molecule type" value="Genomic_DNA"/>
</dbReference>
<dbReference type="KEGG" id="mfy:HH212_21850"/>
<dbReference type="PROSITE" id="PS50887">
    <property type="entry name" value="GGDEF"/>
    <property type="match status" value="1"/>
</dbReference>
<evidence type="ECO:0000313" key="6">
    <source>
        <dbReference type="Proteomes" id="UP000502415"/>
    </source>
</evidence>
<comment type="catalytic activity">
    <reaction evidence="2">
        <text>2 GTP = 3',3'-c-di-GMP + 2 diphosphate</text>
        <dbReference type="Rhea" id="RHEA:24898"/>
        <dbReference type="ChEBI" id="CHEBI:33019"/>
        <dbReference type="ChEBI" id="CHEBI:37565"/>
        <dbReference type="ChEBI" id="CHEBI:58805"/>
        <dbReference type="EC" id="2.7.7.65"/>
    </reaction>
</comment>
<dbReference type="AlphaFoldDB" id="A0A7Z2W071"/>
<feature type="transmembrane region" description="Helical" evidence="3">
    <location>
        <begin position="59"/>
        <end position="80"/>
    </location>
</feature>
<dbReference type="PANTHER" id="PTHR45138">
    <property type="entry name" value="REGULATORY COMPONENTS OF SENSORY TRANSDUCTION SYSTEM"/>
    <property type="match status" value="1"/>
</dbReference>
<dbReference type="EC" id="2.7.7.65" evidence="1"/>
<keyword evidence="3" id="KW-0812">Transmembrane</keyword>
<accession>A0A7Z2W071</accession>
<proteinExistence type="predicted"/>
<dbReference type="CDD" id="cd01949">
    <property type="entry name" value="GGDEF"/>
    <property type="match status" value="1"/>
</dbReference>
<gene>
    <name evidence="5" type="ORF">HH212_21850</name>
</gene>
<evidence type="ECO:0000256" key="1">
    <source>
        <dbReference type="ARBA" id="ARBA00012528"/>
    </source>
</evidence>
<feature type="transmembrane region" description="Helical" evidence="3">
    <location>
        <begin position="92"/>
        <end position="110"/>
    </location>
</feature>
<dbReference type="Proteomes" id="UP000502415">
    <property type="component" value="Chromosome"/>
</dbReference>
<keyword evidence="3" id="KW-0472">Membrane</keyword>